<evidence type="ECO:0000256" key="9">
    <source>
        <dbReference type="ARBA" id="ARBA00023306"/>
    </source>
</evidence>
<name>A0ABD0YUV8_9HEMI</name>
<gene>
    <name evidence="15" type="ORF">AAG570_006704</name>
</gene>
<dbReference type="InterPro" id="IPR043035">
    <property type="entry name" value="Ribosomal_mL64_sf"/>
</dbReference>
<dbReference type="AlphaFoldDB" id="A0ABD0YUV8"/>
<evidence type="ECO:0000256" key="4">
    <source>
        <dbReference type="ARBA" id="ARBA00022980"/>
    </source>
</evidence>
<keyword evidence="5" id="KW-0175">Coiled coil</keyword>
<evidence type="ECO:0000256" key="5">
    <source>
        <dbReference type="ARBA" id="ARBA00023054"/>
    </source>
</evidence>
<reference evidence="15 16" key="1">
    <citation type="submission" date="2024-07" db="EMBL/GenBank/DDBJ databases">
        <title>Chromosome-level genome assembly of the water stick insect Ranatra chinensis (Heteroptera: Nepidae).</title>
        <authorList>
            <person name="Liu X."/>
        </authorList>
    </citation>
    <scope>NUCLEOTIDE SEQUENCE [LARGE SCALE GENOMIC DNA]</scope>
    <source>
        <strain evidence="15">Cailab_2021Rc</strain>
        <tissue evidence="15">Muscle</tissue>
    </source>
</reference>
<evidence type="ECO:0000256" key="13">
    <source>
        <dbReference type="ARBA" id="ARBA00060144"/>
    </source>
</evidence>
<feature type="compositionally biased region" description="Basic and acidic residues" evidence="14">
    <location>
        <begin position="150"/>
        <end position="167"/>
    </location>
</feature>
<sequence>MLHGRLPYSEAKADFHNTLLYKRKMFGRYGMKSNVNPGTLWPTQHEIGETIEYEQVAYPKSIQETVQMLLKDKEKEQNQINARQLKIAQNLKNLEQWKKDVTNRAAKKLAEVVAAKAKKDALIEEVRRHFGYKINPKDERFKELLMQKEKDQKKKLKEERAKAKQEKLLASMMKSES</sequence>
<keyword evidence="4" id="KW-0689">Ribosomal protein</keyword>
<keyword evidence="16" id="KW-1185">Reference proteome</keyword>
<accession>A0ABD0YUV8</accession>
<evidence type="ECO:0000256" key="10">
    <source>
        <dbReference type="ARBA" id="ARBA00030700"/>
    </source>
</evidence>
<evidence type="ECO:0000256" key="2">
    <source>
        <dbReference type="ARBA" id="ARBA00004173"/>
    </source>
</evidence>
<comment type="similarity">
    <text evidence="3">Belongs to the mitochondrion-specific ribosomal protein mL64 family.</text>
</comment>
<keyword evidence="8" id="KW-0687">Ribonucleoprotein</keyword>
<feature type="region of interest" description="Disordered" evidence="14">
    <location>
        <begin position="150"/>
        <end position="177"/>
    </location>
</feature>
<dbReference type="Pfam" id="PF10147">
    <property type="entry name" value="CR6_interact"/>
    <property type="match status" value="1"/>
</dbReference>
<comment type="caution">
    <text evidence="15">The sequence shown here is derived from an EMBL/GenBank/DDBJ whole genome shotgun (WGS) entry which is preliminary data.</text>
</comment>
<evidence type="ECO:0000256" key="12">
    <source>
        <dbReference type="ARBA" id="ARBA00035485"/>
    </source>
</evidence>
<evidence type="ECO:0000256" key="8">
    <source>
        <dbReference type="ARBA" id="ARBA00023274"/>
    </source>
</evidence>
<dbReference type="PANTHER" id="PTHR31761:SF1">
    <property type="entry name" value="LARGE RIBOSOMAL SUBUNIT PROTEIN ML64"/>
    <property type="match status" value="1"/>
</dbReference>
<organism evidence="15 16">
    <name type="scientific">Ranatra chinensis</name>
    <dbReference type="NCBI Taxonomy" id="642074"/>
    <lineage>
        <taxon>Eukaryota</taxon>
        <taxon>Metazoa</taxon>
        <taxon>Ecdysozoa</taxon>
        <taxon>Arthropoda</taxon>
        <taxon>Hexapoda</taxon>
        <taxon>Insecta</taxon>
        <taxon>Pterygota</taxon>
        <taxon>Neoptera</taxon>
        <taxon>Paraneoptera</taxon>
        <taxon>Hemiptera</taxon>
        <taxon>Heteroptera</taxon>
        <taxon>Panheteroptera</taxon>
        <taxon>Nepomorpha</taxon>
        <taxon>Nepidae</taxon>
        <taxon>Ranatrinae</taxon>
        <taxon>Ranatra</taxon>
    </lineage>
</organism>
<evidence type="ECO:0000313" key="15">
    <source>
        <dbReference type="EMBL" id="KAL1139726.1"/>
    </source>
</evidence>
<evidence type="ECO:0000256" key="7">
    <source>
        <dbReference type="ARBA" id="ARBA00023242"/>
    </source>
</evidence>
<dbReference type="GO" id="GO:0005634">
    <property type="term" value="C:nucleus"/>
    <property type="evidence" value="ECO:0007669"/>
    <property type="project" value="UniProtKB-SubCell"/>
</dbReference>
<keyword evidence="7" id="KW-0539">Nucleus</keyword>
<dbReference type="InterPro" id="IPR018472">
    <property type="entry name" value="Ribosomal_mL64"/>
</dbReference>
<dbReference type="EMBL" id="JBFDAA010000002">
    <property type="protein sequence ID" value="KAL1139726.1"/>
    <property type="molecule type" value="Genomic_DNA"/>
</dbReference>
<evidence type="ECO:0000256" key="11">
    <source>
        <dbReference type="ARBA" id="ARBA00035184"/>
    </source>
</evidence>
<dbReference type="Gene3D" id="6.10.280.120">
    <property type="entry name" value="Growth arrest and DNA-damage-inducible proteins-interacting protein 1"/>
    <property type="match status" value="1"/>
</dbReference>
<dbReference type="GO" id="GO:0005739">
    <property type="term" value="C:mitochondrion"/>
    <property type="evidence" value="ECO:0007669"/>
    <property type="project" value="UniProtKB-SubCell"/>
</dbReference>
<comment type="subcellular location">
    <subcellularLocation>
        <location evidence="2">Mitochondrion</location>
    </subcellularLocation>
    <subcellularLocation>
        <location evidence="1">Nucleus</location>
    </subcellularLocation>
</comment>
<keyword evidence="9" id="KW-0131">Cell cycle</keyword>
<dbReference type="Proteomes" id="UP001558652">
    <property type="component" value="Unassembled WGS sequence"/>
</dbReference>
<comment type="function">
    <text evidence="13">Acts as a negative regulator of G1 to S cell cycle phase progression by inhibiting cyclin-dependent kinases. Inhibitory effects are additive with GADD45 proteins but also occur in the absence of GADD45 proteins. Acts as a repressor of the orphan nuclear receptor NR4A1 by inhibiting AB domain-mediated transcriptional activity. May be involved in the hormone-mediated regulation of NR4A1 transcriptional activity. May play a role in mitochondrial protein synthesis.</text>
</comment>
<dbReference type="GO" id="GO:0005840">
    <property type="term" value="C:ribosome"/>
    <property type="evidence" value="ECO:0007669"/>
    <property type="project" value="UniProtKB-KW"/>
</dbReference>
<dbReference type="PANTHER" id="PTHR31761">
    <property type="entry name" value="GROWTH ARREST AND DNA DAMAGE-INDUCIBLE PROTEINS-INTERACTING PROTEIN 1 GADD45GIP1"/>
    <property type="match status" value="1"/>
</dbReference>
<evidence type="ECO:0000313" key="16">
    <source>
        <dbReference type="Proteomes" id="UP001558652"/>
    </source>
</evidence>
<evidence type="ECO:0000256" key="6">
    <source>
        <dbReference type="ARBA" id="ARBA00023128"/>
    </source>
</evidence>
<evidence type="ECO:0000256" key="3">
    <source>
        <dbReference type="ARBA" id="ARBA00005421"/>
    </source>
</evidence>
<evidence type="ECO:0000256" key="1">
    <source>
        <dbReference type="ARBA" id="ARBA00004123"/>
    </source>
</evidence>
<evidence type="ECO:0000256" key="14">
    <source>
        <dbReference type="SAM" id="MobiDB-lite"/>
    </source>
</evidence>
<protein>
    <recommendedName>
        <fullName evidence="11">Large ribosomal subunit protein mL64</fullName>
    </recommendedName>
    <alternativeName>
        <fullName evidence="10">39S ribosomal protein L59, mitochondrial</fullName>
    </alternativeName>
    <alternativeName>
        <fullName evidence="12">Growth arrest and DNA damage-inducible proteins-interacting protein 1</fullName>
    </alternativeName>
</protein>
<keyword evidence="6" id="KW-0496">Mitochondrion</keyword>
<dbReference type="GO" id="GO:1990904">
    <property type="term" value="C:ribonucleoprotein complex"/>
    <property type="evidence" value="ECO:0007669"/>
    <property type="project" value="UniProtKB-KW"/>
</dbReference>
<proteinExistence type="inferred from homology"/>